<dbReference type="KEGG" id="fgg:FSB75_13005"/>
<evidence type="ECO:0000313" key="3">
    <source>
        <dbReference type="Proteomes" id="UP000321204"/>
    </source>
</evidence>
<protein>
    <recommendedName>
        <fullName evidence="4">6-bladed beta-propeller</fullName>
    </recommendedName>
</protein>
<name>A0A5B8UJB6_9BACT</name>
<dbReference type="OrthoDB" id="1143207at2"/>
<proteinExistence type="predicted"/>
<feature type="chain" id="PRO_5023046662" description="6-bladed beta-propeller" evidence="1">
    <location>
        <begin position="19"/>
        <end position="270"/>
    </location>
</feature>
<dbReference type="Gene3D" id="2.120.10.30">
    <property type="entry name" value="TolB, C-terminal domain"/>
    <property type="match status" value="1"/>
</dbReference>
<dbReference type="SUPFAM" id="SSF63829">
    <property type="entry name" value="Calcium-dependent phosphotriesterase"/>
    <property type="match status" value="1"/>
</dbReference>
<dbReference type="EMBL" id="CP042433">
    <property type="protein sequence ID" value="QEC56777.1"/>
    <property type="molecule type" value="Genomic_DNA"/>
</dbReference>
<gene>
    <name evidence="2" type="ORF">FSB75_13005</name>
</gene>
<feature type="signal peptide" evidence="1">
    <location>
        <begin position="1"/>
        <end position="18"/>
    </location>
</feature>
<sequence length="270" mass="30354">MKFFFLILSCFIAGAVGAQITDSSFSLVKTYKGDIAGAAVDNLDNLYIISSTGQVKKFGPKGDSIGVFNGIRNYGKLTAIDVTNPLKPLLFYKDFSNVVILDRFLASRSSLNLRKYNILQPSAIGLSYDNNIWVFDTYDNKLKRLDEAGNLLLQTDDFRALFNQSFAPQKIINENGFVYLADSASGIFVFDNYGTYKRKIPLKNWGTIDVTNGRIVRLSKDAIVVYNPVNFSEKSFAFPSSFKPYLHSFTTSNKLITFSQDSLRIYRIGY</sequence>
<organism evidence="2 3">
    <name type="scientific">Flavisolibacter ginsenosidimutans</name>
    <dbReference type="NCBI Taxonomy" id="661481"/>
    <lineage>
        <taxon>Bacteria</taxon>
        <taxon>Pseudomonadati</taxon>
        <taxon>Bacteroidota</taxon>
        <taxon>Chitinophagia</taxon>
        <taxon>Chitinophagales</taxon>
        <taxon>Chitinophagaceae</taxon>
        <taxon>Flavisolibacter</taxon>
    </lineage>
</organism>
<dbReference type="InterPro" id="IPR011042">
    <property type="entry name" value="6-blade_b-propeller_TolB-like"/>
</dbReference>
<keyword evidence="3" id="KW-1185">Reference proteome</keyword>
<keyword evidence="1" id="KW-0732">Signal</keyword>
<evidence type="ECO:0008006" key="4">
    <source>
        <dbReference type="Google" id="ProtNLM"/>
    </source>
</evidence>
<dbReference type="AlphaFoldDB" id="A0A5B8UJB6"/>
<reference evidence="2 3" key="1">
    <citation type="journal article" date="2015" name="Int. J. Syst. Evol. Microbiol.">
        <title>Flavisolibacter ginsenosidimutans sp. nov., with ginsenoside-converting activity isolated from soil used for cultivating ginseng.</title>
        <authorList>
            <person name="Zhao Y."/>
            <person name="Liu Q."/>
            <person name="Kang M.S."/>
            <person name="Jin F."/>
            <person name="Yu H."/>
            <person name="Im W.T."/>
        </authorList>
    </citation>
    <scope>NUCLEOTIDE SEQUENCE [LARGE SCALE GENOMIC DNA]</scope>
    <source>
        <strain evidence="2 3">Gsoil 636</strain>
    </source>
</reference>
<dbReference type="RefSeq" id="WP_146788192.1">
    <property type="nucleotide sequence ID" value="NZ_BAABIO010000003.1"/>
</dbReference>
<evidence type="ECO:0000313" key="2">
    <source>
        <dbReference type="EMBL" id="QEC56777.1"/>
    </source>
</evidence>
<dbReference type="Proteomes" id="UP000321204">
    <property type="component" value="Chromosome"/>
</dbReference>
<evidence type="ECO:0000256" key="1">
    <source>
        <dbReference type="SAM" id="SignalP"/>
    </source>
</evidence>
<accession>A0A5B8UJB6</accession>